<dbReference type="PANTHER" id="PTHR33050">
    <property type="entry name" value="REVERSE TRANSCRIPTASE DOMAIN-CONTAINING PROTEIN"/>
    <property type="match status" value="1"/>
</dbReference>
<organism evidence="2 3">
    <name type="scientific">Puccinia striiformis f. sp. tritici PST-78</name>
    <dbReference type="NCBI Taxonomy" id="1165861"/>
    <lineage>
        <taxon>Eukaryota</taxon>
        <taxon>Fungi</taxon>
        <taxon>Dikarya</taxon>
        <taxon>Basidiomycota</taxon>
        <taxon>Pucciniomycotina</taxon>
        <taxon>Pucciniomycetes</taxon>
        <taxon>Pucciniales</taxon>
        <taxon>Pucciniaceae</taxon>
        <taxon>Puccinia</taxon>
    </lineage>
</organism>
<dbReference type="PANTHER" id="PTHR33050:SF7">
    <property type="entry name" value="RIBONUCLEASE H"/>
    <property type="match status" value="1"/>
</dbReference>
<dbReference type="Proteomes" id="UP000054564">
    <property type="component" value="Unassembled WGS sequence"/>
</dbReference>
<keyword evidence="3" id="KW-1185">Reference proteome</keyword>
<evidence type="ECO:0000256" key="1">
    <source>
        <dbReference type="SAM" id="MobiDB-lite"/>
    </source>
</evidence>
<feature type="compositionally biased region" description="Low complexity" evidence="1">
    <location>
        <begin position="285"/>
        <end position="301"/>
    </location>
</feature>
<gene>
    <name evidence="2" type="ORF">PSTG_14308</name>
</gene>
<evidence type="ECO:0000313" key="2">
    <source>
        <dbReference type="EMBL" id="KNE92287.1"/>
    </source>
</evidence>
<protein>
    <recommendedName>
        <fullName evidence="4">Reverse transcriptase domain-containing protein</fullName>
    </recommendedName>
</protein>
<feature type="compositionally biased region" description="Polar residues" evidence="1">
    <location>
        <begin position="334"/>
        <end position="345"/>
    </location>
</feature>
<name>A0A0L0UZ01_9BASI</name>
<feature type="region of interest" description="Disordered" evidence="1">
    <location>
        <begin position="285"/>
        <end position="365"/>
    </location>
</feature>
<feature type="region of interest" description="Disordered" evidence="1">
    <location>
        <begin position="28"/>
        <end position="47"/>
    </location>
</feature>
<accession>A0A0L0UZ01</accession>
<sequence>MATTKALTRDANLEDISELEQVIIDPVPPPKSRHILPIPPRARSPTPEVLDGFSSDGNSVEGDVDLEDGALPRHDEMGFTPYFDTNIRQLRGPLPLTIFNKAWKNKAILYHAEKRPKFDESSSDRNRYTGLPYPSEWTQTFSEWTQNHHGFYMTLVNEYNYKKMARWLLAHKANADAILAEDGFMVALRYDIQVRTNAFAHRVTLASGRKSLVDISVLRPKIAQSCYTPARKFGELEFTDNPYTEGGARANWDPTTGSQKVRERVEQAPAARAPAVPAITQFSIPASLPSKPAPAKAPKGSNYKGSNYNANYKLGEGGSGSKAYDIDQDPRETTPLSTQVKSVSPQPEEEPRQIESSASTSLDPHWPTEIKCEMDVGKWSEALQEANLLPEFEDVLIGFRDGFNQGIPPTHNLGPQRPFFTPNNHASAWEVRTKIEDKLAKEILGGRMFGPFTHQQVKEKFKFFRSNPLGAVVNGDGSLRPTNDLSYPHDRKETPSVNSFVNPDEFATTWDDFNIVSSFLRAREGPVLLAIFDWEKAYRQIPTAMDQWPFLMIKNFEGDLLLDTRITFGGVAGCGSFGRPADAWKKIMIHEFDLIHIFRWVDDNLFVKDPQSNVQMDQIVERSNALGVKTNSEKFSPFSFKQKYIGFLWNGKQKTVRLPDGKLFDRITQLKHFSNQSTFFYKEVEVMVGRLNHVSYLLPQLRAYLCSFYRWLKSWKIHTAPRDLPLDVKADLERWTHTLLRFKETRLIPNPEPTEIGWMGDASTSFGIGILIGHRWAQFQLVEGWNRQADQDGGIAWLETVAIRLGLLMLEELGIKQGKTFIVWTNNTTTEGAIRKRKSKDKWVNEEWKLIQDNLVRLQVDIEGRRVVSDENRADDLSRGVRGNHQWRHSVSINLPTDLERHMFQVLL</sequence>
<proteinExistence type="predicted"/>
<dbReference type="InterPro" id="IPR052055">
    <property type="entry name" value="Hepadnavirus_pol/RT"/>
</dbReference>
<reference evidence="3" key="1">
    <citation type="submission" date="2014-03" db="EMBL/GenBank/DDBJ databases">
        <title>The Genome Sequence of Puccinia striiformis f. sp. tritici PST-78.</title>
        <authorList>
            <consortium name="The Broad Institute Genome Sequencing Platform"/>
            <person name="Cuomo C."/>
            <person name="Hulbert S."/>
            <person name="Chen X."/>
            <person name="Walker B."/>
            <person name="Young S.K."/>
            <person name="Zeng Q."/>
            <person name="Gargeya S."/>
            <person name="Fitzgerald M."/>
            <person name="Haas B."/>
            <person name="Abouelleil A."/>
            <person name="Alvarado L."/>
            <person name="Arachchi H.M."/>
            <person name="Berlin A.M."/>
            <person name="Chapman S.B."/>
            <person name="Goldberg J."/>
            <person name="Griggs A."/>
            <person name="Gujja S."/>
            <person name="Hansen M."/>
            <person name="Howarth C."/>
            <person name="Imamovic A."/>
            <person name="Larimer J."/>
            <person name="McCowan C."/>
            <person name="Montmayeur A."/>
            <person name="Murphy C."/>
            <person name="Neiman D."/>
            <person name="Pearson M."/>
            <person name="Priest M."/>
            <person name="Roberts A."/>
            <person name="Saif S."/>
            <person name="Shea T."/>
            <person name="Sisk P."/>
            <person name="Sykes S."/>
            <person name="Wortman J."/>
            <person name="Nusbaum C."/>
            <person name="Birren B."/>
        </authorList>
    </citation>
    <scope>NUCLEOTIDE SEQUENCE [LARGE SCALE GENOMIC DNA]</scope>
    <source>
        <strain evidence="3">race PST-78</strain>
    </source>
</reference>
<dbReference type="STRING" id="1165861.A0A0L0UZ01"/>
<evidence type="ECO:0008006" key="4">
    <source>
        <dbReference type="Google" id="ProtNLM"/>
    </source>
</evidence>
<dbReference type="EMBL" id="AJIL01000169">
    <property type="protein sequence ID" value="KNE92287.1"/>
    <property type="molecule type" value="Genomic_DNA"/>
</dbReference>
<evidence type="ECO:0000313" key="3">
    <source>
        <dbReference type="Proteomes" id="UP000054564"/>
    </source>
</evidence>
<dbReference type="AlphaFoldDB" id="A0A0L0UZ01"/>
<comment type="caution">
    <text evidence="2">The sequence shown here is derived from an EMBL/GenBank/DDBJ whole genome shotgun (WGS) entry which is preliminary data.</text>
</comment>